<keyword evidence="1" id="KW-0479">Metal-binding</keyword>
<reference evidence="7" key="1">
    <citation type="journal article" date="2019" name="Int. J. Syst. Evol. Microbiol.">
        <title>The Global Catalogue of Microorganisms (GCM) 10K type strain sequencing project: providing services to taxonomists for standard genome sequencing and annotation.</title>
        <authorList>
            <consortium name="The Broad Institute Genomics Platform"/>
            <consortium name="The Broad Institute Genome Sequencing Center for Infectious Disease"/>
            <person name="Wu L."/>
            <person name="Ma J."/>
        </authorList>
    </citation>
    <scope>NUCLEOTIDE SEQUENCE [LARGE SCALE GENOMIC DNA]</scope>
    <source>
        <strain evidence="7">JCM 16548</strain>
    </source>
</reference>
<dbReference type="Gene3D" id="1.20.120.910">
    <property type="entry name" value="DksA, coiled-coil domain"/>
    <property type="match status" value="1"/>
</dbReference>
<dbReference type="PANTHER" id="PTHR33823">
    <property type="entry name" value="RNA POLYMERASE-BINDING TRANSCRIPTION FACTOR DKSA-RELATED"/>
    <property type="match status" value="1"/>
</dbReference>
<comment type="caution">
    <text evidence="6">The sequence shown here is derived from an EMBL/GenBank/DDBJ whole genome shotgun (WGS) entry which is preliminary data.</text>
</comment>
<keyword evidence="2" id="KW-0863">Zinc-finger</keyword>
<dbReference type="RefSeq" id="WP_344811355.1">
    <property type="nucleotide sequence ID" value="NZ_BAAAYX010000003.1"/>
</dbReference>
<evidence type="ECO:0000256" key="4">
    <source>
        <dbReference type="PROSITE-ProRule" id="PRU00510"/>
    </source>
</evidence>
<dbReference type="PROSITE" id="PS51128">
    <property type="entry name" value="ZF_DKSA_2"/>
    <property type="match status" value="1"/>
</dbReference>
<gene>
    <name evidence="6" type="ORF">GCM10022204_11580</name>
</gene>
<evidence type="ECO:0000259" key="5">
    <source>
        <dbReference type="Pfam" id="PF01258"/>
    </source>
</evidence>
<keyword evidence="3" id="KW-0862">Zinc</keyword>
<feature type="zinc finger region" description="dksA C4-type" evidence="4">
    <location>
        <begin position="101"/>
        <end position="125"/>
    </location>
</feature>
<evidence type="ECO:0000256" key="1">
    <source>
        <dbReference type="ARBA" id="ARBA00022723"/>
    </source>
</evidence>
<dbReference type="InterPro" id="IPR000962">
    <property type="entry name" value="Znf_DskA_TraR"/>
</dbReference>
<evidence type="ECO:0000256" key="2">
    <source>
        <dbReference type="ARBA" id="ARBA00022771"/>
    </source>
</evidence>
<feature type="domain" description="Zinc finger DksA/TraR C4-type" evidence="5">
    <location>
        <begin position="96"/>
        <end position="127"/>
    </location>
</feature>
<keyword evidence="7" id="KW-1185">Reference proteome</keyword>
<organism evidence="6 7">
    <name type="scientific">Microlunatus aurantiacus</name>
    <dbReference type="NCBI Taxonomy" id="446786"/>
    <lineage>
        <taxon>Bacteria</taxon>
        <taxon>Bacillati</taxon>
        <taxon>Actinomycetota</taxon>
        <taxon>Actinomycetes</taxon>
        <taxon>Propionibacteriales</taxon>
        <taxon>Propionibacteriaceae</taxon>
        <taxon>Microlunatus</taxon>
    </lineage>
</organism>
<dbReference type="SUPFAM" id="SSF57716">
    <property type="entry name" value="Glucocorticoid receptor-like (DNA-binding domain)"/>
    <property type="match status" value="1"/>
</dbReference>
<evidence type="ECO:0000313" key="7">
    <source>
        <dbReference type="Proteomes" id="UP001500051"/>
    </source>
</evidence>
<sequence>MDDDSHGWSDDRRSVDVPRWADVLGERTAQARAQRDALRAAIEETREARSLMFADDEHDPDGSTASLDQARDVALLARTEQTLAELAAAGQRLADGTYGQCRNCHRTIGAERLLARPETAVCVSCAAVAGRRRRG</sequence>
<evidence type="ECO:0000313" key="6">
    <source>
        <dbReference type="EMBL" id="GAA3697299.1"/>
    </source>
</evidence>
<dbReference type="Pfam" id="PF01258">
    <property type="entry name" value="zf-dskA_traR"/>
    <property type="match status" value="1"/>
</dbReference>
<name>A0ABP7D1L7_9ACTN</name>
<evidence type="ECO:0000256" key="3">
    <source>
        <dbReference type="ARBA" id="ARBA00022833"/>
    </source>
</evidence>
<dbReference type="PANTHER" id="PTHR33823:SF2">
    <property type="entry name" value="RNA POLYMERASE-BINDING TRANSCRIPTION FACTOR DKSA"/>
    <property type="match status" value="1"/>
</dbReference>
<protein>
    <submittedName>
        <fullName evidence="6">TraR/DksA C4-type zinc finger protein</fullName>
    </submittedName>
</protein>
<dbReference type="Proteomes" id="UP001500051">
    <property type="component" value="Unassembled WGS sequence"/>
</dbReference>
<accession>A0ABP7D1L7</accession>
<proteinExistence type="predicted"/>
<dbReference type="EMBL" id="BAAAYX010000003">
    <property type="protein sequence ID" value="GAA3697299.1"/>
    <property type="molecule type" value="Genomic_DNA"/>
</dbReference>